<gene>
    <name evidence="1" type="ORF">LCGC14_1767690</name>
</gene>
<sequence>MGGAPGLPGYRFVFFLTPLSSRTFPRINRGKGGVSLMQHYARANVGNIICWHFRLFLKSPPRQVCYNESASSAPLYHPQRVMSSGGMAPALQRFGAFLLPS</sequence>
<dbReference type="EMBL" id="LAZR01016533">
    <property type="protein sequence ID" value="KKM04086.1"/>
    <property type="molecule type" value="Genomic_DNA"/>
</dbReference>
<organism evidence="1">
    <name type="scientific">marine sediment metagenome</name>
    <dbReference type="NCBI Taxonomy" id="412755"/>
    <lineage>
        <taxon>unclassified sequences</taxon>
        <taxon>metagenomes</taxon>
        <taxon>ecological metagenomes</taxon>
    </lineage>
</organism>
<proteinExistence type="predicted"/>
<evidence type="ECO:0000313" key="1">
    <source>
        <dbReference type="EMBL" id="KKM04086.1"/>
    </source>
</evidence>
<reference evidence="1" key="1">
    <citation type="journal article" date="2015" name="Nature">
        <title>Complex archaea that bridge the gap between prokaryotes and eukaryotes.</title>
        <authorList>
            <person name="Spang A."/>
            <person name="Saw J.H."/>
            <person name="Jorgensen S.L."/>
            <person name="Zaremba-Niedzwiedzka K."/>
            <person name="Martijn J."/>
            <person name="Lind A.E."/>
            <person name="van Eijk R."/>
            <person name="Schleper C."/>
            <person name="Guy L."/>
            <person name="Ettema T.J."/>
        </authorList>
    </citation>
    <scope>NUCLEOTIDE SEQUENCE</scope>
</reference>
<protein>
    <submittedName>
        <fullName evidence="1">Uncharacterized protein</fullName>
    </submittedName>
</protein>
<name>A0A0F9JE01_9ZZZZ</name>
<accession>A0A0F9JE01</accession>
<dbReference type="AlphaFoldDB" id="A0A0F9JE01"/>
<comment type="caution">
    <text evidence="1">The sequence shown here is derived from an EMBL/GenBank/DDBJ whole genome shotgun (WGS) entry which is preliminary data.</text>
</comment>